<evidence type="ECO:0000313" key="1">
    <source>
        <dbReference type="EMBL" id="JAH83396.1"/>
    </source>
</evidence>
<reference evidence="1" key="1">
    <citation type="submission" date="2014-11" db="EMBL/GenBank/DDBJ databases">
        <authorList>
            <person name="Amaro Gonzalez C."/>
        </authorList>
    </citation>
    <scope>NUCLEOTIDE SEQUENCE</scope>
</reference>
<dbReference type="AlphaFoldDB" id="A0A0E9VZB3"/>
<organism evidence="1">
    <name type="scientific">Anguilla anguilla</name>
    <name type="common">European freshwater eel</name>
    <name type="synonym">Muraena anguilla</name>
    <dbReference type="NCBI Taxonomy" id="7936"/>
    <lineage>
        <taxon>Eukaryota</taxon>
        <taxon>Metazoa</taxon>
        <taxon>Chordata</taxon>
        <taxon>Craniata</taxon>
        <taxon>Vertebrata</taxon>
        <taxon>Euteleostomi</taxon>
        <taxon>Actinopterygii</taxon>
        <taxon>Neopterygii</taxon>
        <taxon>Teleostei</taxon>
        <taxon>Anguilliformes</taxon>
        <taxon>Anguillidae</taxon>
        <taxon>Anguilla</taxon>
    </lineage>
</organism>
<sequence length="52" mass="5991">MYNISMCVHKCIHTHTHTHTHYFFNQVASGLAQCFTVVCIYNKINFSGQKVS</sequence>
<dbReference type="EMBL" id="GBXM01025181">
    <property type="protein sequence ID" value="JAH83396.1"/>
    <property type="molecule type" value="Transcribed_RNA"/>
</dbReference>
<proteinExistence type="predicted"/>
<accession>A0A0E9VZB3</accession>
<reference evidence="1" key="2">
    <citation type="journal article" date="2015" name="Fish Shellfish Immunol.">
        <title>Early steps in the European eel (Anguilla anguilla)-Vibrio vulnificus interaction in the gills: Role of the RtxA13 toxin.</title>
        <authorList>
            <person name="Callol A."/>
            <person name="Pajuelo D."/>
            <person name="Ebbesson L."/>
            <person name="Teles M."/>
            <person name="MacKenzie S."/>
            <person name="Amaro C."/>
        </authorList>
    </citation>
    <scope>NUCLEOTIDE SEQUENCE</scope>
</reference>
<protein>
    <submittedName>
        <fullName evidence="1">Uncharacterized protein</fullName>
    </submittedName>
</protein>
<name>A0A0E9VZB3_ANGAN</name>